<evidence type="ECO:0000256" key="2">
    <source>
        <dbReference type="ARBA" id="ARBA00022448"/>
    </source>
</evidence>
<evidence type="ECO:0000256" key="10">
    <source>
        <dbReference type="SAM" id="SignalP"/>
    </source>
</evidence>
<dbReference type="SUPFAM" id="SSF49464">
    <property type="entry name" value="Carboxypeptidase regulatory domain-like"/>
    <property type="match status" value="1"/>
</dbReference>
<dbReference type="InterPro" id="IPR036942">
    <property type="entry name" value="Beta-barrel_TonB_sf"/>
</dbReference>
<dbReference type="PANTHER" id="PTHR40980">
    <property type="entry name" value="PLUG DOMAIN-CONTAINING PROTEIN"/>
    <property type="match status" value="1"/>
</dbReference>
<dbReference type="GO" id="GO:0009279">
    <property type="term" value="C:cell outer membrane"/>
    <property type="evidence" value="ECO:0007669"/>
    <property type="project" value="UniProtKB-SubCell"/>
</dbReference>
<evidence type="ECO:0000259" key="11">
    <source>
        <dbReference type="Pfam" id="PF00593"/>
    </source>
</evidence>
<proteinExistence type="inferred from homology"/>
<evidence type="ECO:0000256" key="5">
    <source>
        <dbReference type="ARBA" id="ARBA00023077"/>
    </source>
</evidence>
<evidence type="ECO:0000256" key="1">
    <source>
        <dbReference type="ARBA" id="ARBA00004571"/>
    </source>
</evidence>
<keyword evidence="6 8" id="KW-0472">Membrane</keyword>
<keyword evidence="3 8" id="KW-1134">Transmembrane beta strand</keyword>
<dbReference type="InterPro" id="IPR012910">
    <property type="entry name" value="Plug_dom"/>
</dbReference>
<organism evidence="13 14">
    <name type="scientific">Flavobacterium alkalisoli</name>
    <dbReference type="NCBI Taxonomy" id="2602769"/>
    <lineage>
        <taxon>Bacteria</taxon>
        <taxon>Pseudomonadati</taxon>
        <taxon>Bacteroidota</taxon>
        <taxon>Flavobacteriia</taxon>
        <taxon>Flavobacteriales</taxon>
        <taxon>Flavobacteriaceae</taxon>
        <taxon>Flavobacterium</taxon>
    </lineage>
</organism>
<dbReference type="EMBL" id="CP042831">
    <property type="protein sequence ID" value="QEE49072.1"/>
    <property type="molecule type" value="Genomic_DNA"/>
</dbReference>
<comment type="subcellular location">
    <subcellularLocation>
        <location evidence="1 8">Cell outer membrane</location>
        <topology evidence="1 8">Multi-pass membrane protein</topology>
    </subcellularLocation>
</comment>
<dbReference type="InterPro" id="IPR000531">
    <property type="entry name" value="Beta-barrel_TonB"/>
</dbReference>
<dbReference type="InterPro" id="IPR037066">
    <property type="entry name" value="Plug_dom_sf"/>
</dbReference>
<accession>A0A5B9FWH9</accession>
<dbReference type="Pfam" id="PF07715">
    <property type="entry name" value="Plug"/>
    <property type="match status" value="1"/>
</dbReference>
<evidence type="ECO:0000313" key="14">
    <source>
        <dbReference type="Proteomes" id="UP000321222"/>
    </source>
</evidence>
<dbReference type="Gene3D" id="2.60.40.1120">
    <property type="entry name" value="Carboxypeptidase-like, regulatory domain"/>
    <property type="match status" value="1"/>
</dbReference>
<feature type="domain" description="TonB-dependent receptor plug" evidence="12">
    <location>
        <begin position="132"/>
        <end position="224"/>
    </location>
</feature>
<sequence>MKLKFLIITLFTFALSFAQNNGTVTGTITDKDLNDETLPFASVVIKGTTIGTNTDENGKYSLSVPEGSHTLVIAFLGYETSEISFTIKAGETKTINQAIGSTSVVLTDIVIEKTFNREKESALLVEQKNAVVIKQTIGAQEMSRKGVSDAEGAVTKMTGVTKQQGAKNVFVRGLGDRYNSTTMNGMPLPSEDPEYKNISLDFFTSNIIKNIGVNKTFGSEIYGDVGGANIDIVSKELSGNQELEIGISTGFNSQTVSEDFLTLDGGNWFGTADKNPGINDLRVYSFANNLNTNQQSTQINTAINASFGKRFDFENNDSFTMYVVGANSSDYKYRDGKIRQTTSIGTVFQDQDYKKYTYNVSQTLMGNFKYKMENSNSISYNSLYIHSNTQSVGDYLGPNNPEQEGDIEYLRRQQMNNNNLWVNQLLSELKFGNKWDLNLGAAYNMIRTSEPDRRSNKYIFRNGNYSPSINSAGDNERYFGELNEDDFAGKAVATYKFENESQSKLDFGYNFRHTTRDFSSLIFNHRFSTLTPVDINNADGLYNQENLDNGIFQLQTGRGTMNNPRVFDPFTYNGTRTINAALTTFTHNINESLVLVVGGRFEKVLQEVEYDTNIANSNTNGIAEIDKSYFLPNLNLKYNLNEKNILRLAGSMSYTLPQFKEVAPFKYQDVSFSSQGNPDLVPSENYNADIKWEFYPESDEIFAVTGFYKHIKNPIARSEIPSGGNTLTYLNVGGTADAMGIELEAKKNIYKVTSEETGKETVFSAGANVSYLYTKQDLENPLPQFTNSSAQGGKGYDELQGASPLLLNADLTYNVKNEGYSLTSSVVVNYFSDRIYSVGTRGFENIVEKGIPTLDFVTQTTFGEHFGLSLKAKNLINPEFRLTRESNGNENPETVLSTYKLGLDFSLGLTYKF</sequence>
<comment type="similarity">
    <text evidence="8 9">Belongs to the TonB-dependent receptor family.</text>
</comment>
<dbReference type="Gene3D" id="2.40.170.20">
    <property type="entry name" value="TonB-dependent receptor, beta-barrel domain"/>
    <property type="match status" value="1"/>
</dbReference>
<dbReference type="KEGG" id="fak:FUA48_05595"/>
<dbReference type="AlphaFoldDB" id="A0A5B9FWH9"/>
<feature type="signal peptide" evidence="10">
    <location>
        <begin position="1"/>
        <end position="18"/>
    </location>
</feature>
<keyword evidence="14" id="KW-1185">Reference proteome</keyword>
<evidence type="ECO:0000256" key="6">
    <source>
        <dbReference type="ARBA" id="ARBA00023136"/>
    </source>
</evidence>
<evidence type="ECO:0000256" key="3">
    <source>
        <dbReference type="ARBA" id="ARBA00022452"/>
    </source>
</evidence>
<evidence type="ECO:0000259" key="12">
    <source>
        <dbReference type="Pfam" id="PF07715"/>
    </source>
</evidence>
<feature type="domain" description="TonB-dependent receptor-like beta-barrel" evidence="11">
    <location>
        <begin position="468"/>
        <end position="875"/>
    </location>
</feature>
<dbReference type="SUPFAM" id="SSF56935">
    <property type="entry name" value="Porins"/>
    <property type="match status" value="1"/>
</dbReference>
<keyword evidence="7 8" id="KW-0998">Cell outer membrane</keyword>
<name>A0A5B9FWH9_9FLAO</name>
<protein>
    <submittedName>
        <fullName evidence="13">Outer membrane beta-barrel protein</fullName>
    </submittedName>
</protein>
<dbReference type="RefSeq" id="WP_147582634.1">
    <property type="nucleotide sequence ID" value="NZ_CP042831.1"/>
</dbReference>
<dbReference type="Gene3D" id="2.170.130.10">
    <property type="entry name" value="TonB-dependent receptor, plug domain"/>
    <property type="match status" value="1"/>
</dbReference>
<gene>
    <name evidence="13" type="ORF">FUA48_05595</name>
</gene>
<dbReference type="InterPro" id="IPR008969">
    <property type="entry name" value="CarboxyPept-like_regulatory"/>
</dbReference>
<keyword evidence="10" id="KW-0732">Signal</keyword>
<dbReference type="Pfam" id="PF00593">
    <property type="entry name" value="TonB_dep_Rec_b-barrel"/>
    <property type="match status" value="1"/>
</dbReference>
<feature type="chain" id="PRO_5022750271" evidence="10">
    <location>
        <begin position="19"/>
        <end position="913"/>
    </location>
</feature>
<dbReference type="OrthoDB" id="9768470at2"/>
<keyword evidence="5 9" id="KW-0798">TonB box</keyword>
<keyword evidence="4 8" id="KW-0812">Transmembrane</keyword>
<keyword evidence="2 8" id="KW-0813">Transport</keyword>
<evidence type="ECO:0000256" key="8">
    <source>
        <dbReference type="PROSITE-ProRule" id="PRU01360"/>
    </source>
</evidence>
<dbReference type="Proteomes" id="UP000321222">
    <property type="component" value="Chromosome"/>
</dbReference>
<dbReference type="Pfam" id="PF13715">
    <property type="entry name" value="CarbopepD_reg_2"/>
    <property type="match status" value="1"/>
</dbReference>
<dbReference type="InterPro" id="IPR039426">
    <property type="entry name" value="TonB-dep_rcpt-like"/>
</dbReference>
<evidence type="ECO:0000256" key="7">
    <source>
        <dbReference type="ARBA" id="ARBA00023237"/>
    </source>
</evidence>
<dbReference type="PROSITE" id="PS52016">
    <property type="entry name" value="TONB_DEPENDENT_REC_3"/>
    <property type="match status" value="1"/>
</dbReference>
<evidence type="ECO:0000313" key="13">
    <source>
        <dbReference type="EMBL" id="QEE49072.1"/>
    </source>
</evidence>
<dbReference type="PANTHER" id="PTHR40980:SF5">
    <property type="entry name" value="TONB-DEPENDENT RECEPTOR"/>
    <property type="match status" value="1"/>
</dbReference>
<reference evidence="13 14" key="1">
    <citation type="submission" date="2019-08" db="EMBL/GenBank/DDBJ databases">
        <title>Flavobacterium alkalisoli sp. nov., isolated from rhizosphere soil of Suaeda salsa.</title>
        <authorList>
            <person name="Sun J.-Q."/>
            <person name="Xu L."/>
        </authorList>
    </citation>
    <scope>NUCLEOTIDE SEQUENCE [LARGE SCALE GENOMIC DNA]</scope>
    <source>
        <strain evidence="13 14">XS-5</strain>
    </source>
</reference>
<evidence type="ECO:0000256" key="4">
    <source>
        <dbReference type="ARBA" id="ARBA00022692"/>
    </source>
</evidence>
<evidence type="ECO:0000256" key="9">
    <source>
        <dbReference type="RuleBase" id="RU003357"/>
    </source>
</evidence>